<dbReference type="Gene3D" id="3.40.50.300">
    <property type="entry name" value="P-loop containing nucleotide triphosphate hydrolases"/>
    <property type="match status" value="1"/>
</dbReference>
<dbReference type="HOGENOM" id="CLU_013446_3_0_9"/>
<evidence type="ECO:0000256" key="3">
    <source>
        <dbReference type="ARBA" id="ARBA00022840"/>
    </source>
</evidence>
<dbReference type="PROSITE" id="PS00662">
    <property type="entry name" value="T2SP_E"/>
    <property type="match status" value="1"/>
</dbReference>
<dbReference type="GO" id="GO:0005886">
    <property type="term" value="C:plasma membrane"/>
    <property type="evidence" value="ECO:0007669"/>
    <property type="project" value="TreeGrafter"/>
</dbReference>
<comment type="similarity">
    <text evidence="1">Belongs to the GSP E family.</text>
</comment>
<dbReference type="eggNOG" id="COG2804">
    <property type="taxonomic scope" value="Bacteria"/>
</dbReference>
<sequence length="209" mass="23832">MEPQKNCVFVRYRINGTLVLVHKIEHKEYAVLVSKIKVKANMDITEKRKPQDGKIVVTYNNLKYDLRISSIPVVYGEKIVIRILYCDNFAYKLEDLGFTEDNVKLIRKIISIKNGLILACGPTGSGKSSTLYTILKELDSKSLNITTLEDPVEILLPNINQMSLNKKLNIDFSNGLRSILRQDPDVIMIGEIRDEETANMVVLNLNYKE</sequence>
<evidence type="ECO:0000259" key="4">
    <source>
        <dbReference type="PROSITE" id="PS00662"/>
    </source>
</evidence>
<dbReference type="PANTHER" id="PTHR30258:SF1">
    <property type="entry name" value="PROTEIN TRANSPORT PROTEIN HOFB HOMOLOG"/>
    <property type="match status" value="1"/>
</dbReference>
<dbReference type="Gene3D" id="3.30.450.90">
    <property type="match status" value="1"/>
</dbReference>
<evidence type="ECO:0000313" key="5">
    <source>
        <dbReference type="EMBL" id="AGF56415.1"/>
    </source>
</evidence>
<dbReference type="AlphaFoldDB" id="M1LTQ5"/>
<evidence type="ECO:0000313" key="6">
    <source>
        <dbReference type="Proteomes" id="UP000011728"/>
    </source>
</evidence>
<evidence type="ECO:0000256" key="2">
    <source>
        <dbReference type="ARBA" id="ARBA00022741"/>
    </source>
</evidence>
<keyword evidence="3" id="KW-0067">ATP-binding</keyword>
<keyword evidence="2" id="KW-0547">Nucleotide-binding</keyword>
<gene>
    <name evidence="5" type="primary">xpsE1</name>
    <name evidence="5" type="ORF">Cspa_c26500</name>
</gene>
<proteinExistence type="inferred from homology"/>
<dbReference type="Proteomes" id="UP000011728">
    <property type="component" value="Chromosome"/>
</dbReference>
<reference evidence="5 6" key="1">
    <citation type="submission" date="2013-02" db="EMBL/GenBank/DDBJ databases">
        <title>Genome sequence of Clostridium saccharoperbutylacetonicum N1-4(HMT).</title>
        <authorList>
            <person name="Poehlein A."/>
            <person name="Daniel R."/>
        </authorList>
    </citation>
    <scope>NUCLEOTIDE SEQUENCE [LARGE SCALE GENOMIC DNA]</scope>
    <source>
        <strain evidence="6">N1-4(HMT)</strain>
    </source>
</reference>
<dbReference type="Pfam" id="PF00437">
    <property type="entry name" value="T2SSE"/>
    <property type="match status" value="1"/>
</dbReference>
<evidence type="ECO:0000256" key="1">
    <source>
        <dbReference type="ARBA" id="ARBA00006611"/>
    </source>
</evidence>
<keyword evidence="6" id="KW-1185">Reference proteome</keyword>
<feature type="domain" description="Bacterial type II secretion system protein E" evidence="4">
    <location>
        <begin position="180"/>
        <end position="194"/>
    </location>
</feature>
<dbReference type="PATRIC" id="fig|931276.5.peg.2658"/>
<name>M1LTQ5_9CLOT</name>
<organism evidence="5 6">
    <name type="scientific">Clostridium saccharoperbutylacetonicum N1-4(HMT)</name>
    <dbReference type="NCBI Taxonomy" id="931276"/>
    <lineage>
        <taxon>Bacteria</taxon>
        <taxon>Bacillati</taxon>
        <taxon>Bacillota</taxon>
        <taxon>Clostridia</taxon>
        <taxon>Eubacteriales</taxon>
        <taxon>Clostridiaceae</taxon>
        <taxon>Clostridium</taxon>
    </lineage>
</organism>
<dbReference type="InterPro" id="IPR001482">
    <property type="entry name" value="T2SS/T4SS_dom"/>
</dbReference>
<accession>M1LTQ5</accession>
<dbReference type="GO" id="GO:0016887">
    <property type="term" value="F:ATP hydrolysis activity"/>
    <property type="evidence" value="ECO:0007669"/>
    <property type="project" value="TreeGrafter"/>
</dbReference>
<dbReference type="STRING" id="36745.CLSAP_24710"/>
<dbReference type="SUPFAM" id="SSF52540">
    <property type="entry name" value="P-loop containing nucleoside triphosphate hydrolases"/>
    <property type="match status" value="1"/>
</dbReference>
<dbReference type="InterPro" id="IPR027417">
    <property type="entry name" value="P-loop_NTPase"/>
</dbReference>
<dbReference type="GO" id="GO:0005524">
    <property type="term" value="F:ATP binding"/>
    <property type="evidence" value="ECO:0007669"/>
    <property type="project" value="UniProtKB-KW"/>
</dbReference>
<dbReference type="KEGG" id="csr:Cspa_c26500"/>
<dbReference type="PANTHER" id="PTHR30258">
    <property type="entry name" value="TYPE II SECRETION SYSTEM PROTEIN GSPE-RELATED"/>
    <property type="match status" value="1"/>
</dbReference>
<protein>
    <submittedName>
        <fullName evidence="5">Type II secretion system protein E</fullName>
    </submittedName>
</protein>
<dbReference type="EMBL" id="CP004121">
    <property type="protein sequence ID" value="AGF56415.1"/>
    <property type="molecule type" value="Genomic_DNA"/>
</dbReference>